<dbReference type="Gene3D" id="1.10.20.10">
    <property type="entry name" value="Histone, subunit A"/>
    <property type="match status" value="1"/>
</dbReference>
<evidence type="ECO:0000256" key="1">
    <source>
        <dbReference type="ARBA" id="ARBA00004123"/>
    </source>
</evidence>
<accession>A0A5B8MET8</accession>
<proteinExistence type="inferred from homology"/>
<dbReference type="Proteomes" id="UP000316726">
    <property type="component" value="Chromosome 2"/>
</dbReference>
<dbReference type="CDD" id="cd08048">
    <property type="entry name" value="HFD_TAF11"/>
    <property type="match status" value="1"/>
</dbReference>
<keyword evidence="10" id="KW-1185">Reference proteome</keyword>
<reference evidence="9 10" key="1">
    <citation type="submission" date="2018-07" db="EMBL/GenBank/DDBJ databases">
        <title>The complete nuclear genome of the prasinophyte Chloropicon primus (CCMP1205).</title>
        <authorList>
            <person name="Pombert J.-F."/>
            <person name="Otis C."/>
            <person name="Turmel M."/>
            <person name="Lemieux C."/>
        </authorList>
    </citation>
    <scope>NUCLEOTIDE SEQUENCE [LARGE SCALE GENOMIC DNA]</scope>
    <source>
        <strain evidence="9 10">CCMP1205</strain>
    </source>
</reference>
<dbReference type="InterPro" id="IPR009072">
    <property type="entry name" value="Histone-fold"/>
</dbReference>
<dbReference type="PANTHER" id="PTHR13218:SF8">
    <property type="entry name" value="TRANSCRIPTION INITIATION FACTOR TFIID SUBUNIT 11"/>
    <property type="match status" value="1"/>
</dbReference>
<evidence type="ECO:0000313" key="9">
    <source>
        <dbReference type="EMBL" id="QDZ19148.1"/>
    </source>
</evidence>
<keyword evidence="3" id="KW-0805">Transcription regulation</keyword>
<dbReference type="STRING" id="1764295.A0A5B8MET8"/>
<evidence type="ECO:0000256" key="3">
    <source>
        <dbReference type="ARBA" id="ARBA00023015"/>
    </source>
</evidence>
<dbReference type="InterPro" id="IPR006809">
    <property type="entry name" value="TAFII28_dom"/>
</dbReference>
<name>A0A5B8MET8_9CHLO</name>
<feature type="region of interest" description="Disordered" evidence="6">
    <location>
        <begin position="1"/>
        <end position="35"/>
    </location>
</feature>
<feature type="domain" description="TAFII28-like protein" evidence="7">
    <location>
        <begin position="47"/>
        <end position="129"/>
    </location>
</feature>
<dbReference type="GO" id="GO:0016251">
    <property type="term" value="F:RNA polymerase II general transcription initiation factor activity"/>
    <property type="evidence" value="ECO:0007669"/>
    <property type="project" value="TreeGrafter"/>
</dbReference>
<evidence type="ECO:0000313" key="8">
    <source>
        <dbReference type="EMBL" id="CAD9716531.1"/>
    </source>
</evidence>
<evidence type="ECO:0000313" key="10">
    <source>
        <dbReference type="Proteomes" id="UP000316726"/>
    </source>
</evidence>
<dbReference type="InterPro" id="IPR045127">
    <property type="entry name" value="TAF11-like"/>
</dbReference>
<dbReference type="PANTHER" id="PTHR13218">
    <property type="entry name" value="TRANSCRIPTION INITIATION FACTOR TFIID SUBUNIT 11-RELATED"/>
    <property type="match status" value="1"/>
</dbReference>
<protein>
    <submittedName>
        <fullName evidence="9">TAFII28 domain-containing protein</fullName>
    </submittedName>
</protein>
<reference evidence="8" key="2">
    <citation type="submission" date="2021-01" db="EMBL/GenBank/DDBJ databases">
        <authorList>
            <person name="Corre E."/>
            <person name="Pelletier E."/>
            <person name="Niang G."/>
            <person name="Scheremetjew M."/>
            <person name="Finn R."/>
            <person name="Kale V."/>
            <person name="Holt S."/>
            <person name="Cochrane G."/>
            <person name="Meng A."/>
            <person name="Brown T."/>
            <person name="Cohen L."/>
        </authorList>
    </citation>
    <scope>NUCLEOTIDE SEQUENCE</scope>
    <source>
        <strain evidence="8">CCMP1205</strain>
    </source>
</reference>
<dbReference type="EMBL" id="HBHL01008212">
    <property type="protein sequence ID" value="CAD9716531.1"/>
    <property type="molecule type" value="Transcribed_RNA"/>
</dbReference>
<evidence type="ECO:0000256" key="4">
    <source>
        <dbReference type="ARBA" id="ARBA00023163"/>
    </source>
</evidence>
<comment type="similarity">
    <text evidence="2">Belongs to the TAF11 family.</text>
</comment>
<evidence type="ECO:0000256" key="2">
    <source>
        <dbReference type="ARBA" id="ARBA00009788"/>
    </source>
</evidence>
<sequence>MAGPPPAAAAGDKNSRRAGRGGGAAGRSRPASSYSVWDLDNLDTEGLRQLQGEQLERFEAYRRSAIPKATMKKLLLAVTGQTPDVNTTIVACGLAKLLVGEIVEAARKVAEERGAGDAPLTVGDLRRAYTLTLEETQLPLAKKRPRLM</sequence>
<dbReference type="GO" id="GO:0005669">
    <property type="term" value="C:transcription factor TFIID complex"/>
    <property type="evidence" value="ECO:0007669"/>
    <property type="project" value="InterPro"/>
</dbReference>
<dbReference type="GO" id="GO:0051123">
    <property type="term" value="P:RNA polymerase II preinitiation complex assembly"/>
    <property type="evidence" value="ECO:0007669"/>
    <property type="project" value="InterPro"/>
</dbReference>
<dbReference type="OrthoDB" id="28335at2759"/>
<comment type="subcellular location">
    <subcellularLocation>
        <location evidence="1">Nucleus</location>
    </subcellularLocation>
</comment>
<dbReference type="AlphaFoldDB" id="A0A5B8MET8"/>
<dbReference type="EMBL" id="CP031035">
    <property type="protein sequence ID" value="QDZ19148.1"/>
    <property type="molecule type" value="Genomic_DNA"/>
</dbReference>
<keyword evidence="4" id="KW-0804">Transcription</keyword>
<gene>
    <name evidence="9" type="ORF">A3770_02p16660</name>
    <name evidence="8" type="ORF">CPRI1469_LOCUS5387</name>
</gene>
<dbReference type="GO" id="GO:0046982">
    <property type="term" value="F:protein heterodimerization activity"/>
    <property type="evidence" value="ECO:0007669"/>
    <property type="project" value="InterPro"/>
</dbReference>
<keyword evidence="5" id="KW-0539">Nucleus</keyword>
<dbReference type="Pfam" id="PF04719">
    <property type="entry name" value="TAFII28"/>
    <property type="match status" value="1"/>
</dbReference>
<evidence type="ECO:0000256" key="6">
    <source>
        <dbReference type="SAM" id="MobiDB-lite"/>
    </source>
</evidence>
<evidence type="ECO:0000259" key="7">
    <source>
        <dbReference type="Pfam" id="PF04719"/>
    </source>
</evidence>
<dbReference type="SUPFAM" id="SSF47113">
    <property type="entry name" value="Histone-fold"/>
    <property type="match status" value="1"/>
</dbReference>
<organism evidence="9 10">
    <name type="scientific">Chloropicon primus</name>
    <dbReference type="NCBI Taxonomy" id="1764295"/>
    <lineage>
        <taxon>Eukaryota</taxon>
        <taxon>Viridiplantae</taxon>
        <taxon>Chlorophyta</taxon>
        <taxon>Chloropicophyceae</taxon>
        <taxon>Chloropicales</taxon>
        <taxon>Chloropicaceae</taxon>
        <taxon>Chloropicon</taxon>
    </lineage>
</organism>
<evidence type="ECO:0000256" key="5">
    <source>
        <dbReference type="ARBA" id="ARBA00023242"/>
    </source>
</evidence>